<gene>
    <name evidence="14" type="primary">kefA</name>
    <name evidence="13" type="ORF">BV133_1081</name>
    <name evidence="14" type="ORF">BVIRIDIS_30160</name>
</gene>
<feature type="domain" description="Mechanosensitive ion channel MscS" evidence="10">
    <location>
        <begin position="623"/>
        <end position="689"/>
    </location>
</feature>
<protein>
    <submittedName>
        <fullName evidence="13 14">Potassium efflux system KefA</fullName>
    </submittedName>
</protein>
<feature type="transmembrane region" description="Helical" evidence="8">
    <location>
        <begin position="354"/>
        <end position="375"/>
    </location>
</feature>
<name>A0A0H5BC24_BLAVI</name>
<feature type="transmembrane region" description="Helical" evidence="8">
    <location>
        <begin position="327"/>
        <end position="348"/>
    </location>
</feature>
<comment type="similarity">
    <text evidence="2">Belongs to the MscS (TC 1.A.23) family.</text>
</comment>
<sequence length="802" mass="86998">MPKPSIRLVPAVRRLFAVFALCLLPLSVPAAFAQGSLDDARTQVEKAEENLTRENLRDRDLEEIKLQLDPLRDVLQARVNELEPRVREVGVRLKELGKKPDAEAPPEDAKLTAEREELEKRVSTLDGELKQAKLLLLRSEQLADRVTERRRALFAAEVFSQTSGILNPQFWTRTIAALALEARGVAYLFSDWWAWVEAKGGESALVPPAIALGMFGVVCLLIARWWRRRRPSDVSFDAPRIAHARAAWHVFLAGAIPATAVAAVVLTVFRVSELLSPRMLDLGHSIVLAVGLAALAHGVSDAVLAPGRKARRLLDFDADRAVQLHQLVVWSSRVFAAAIVVNALHKAVVAPLSLTLATSAVMTLAITAFTAWTLWATKPEEPSDEEDAAPDGEADEDVNSRAQRLLRLFGWIVVLVCVVALAAGYVGFAAFFIGRLVIATVLIGIVYLAFAMIDATVSEGMMATTVRGRRAAGMVGVSPATLEVIATIVSGLVKVVLFTFAAVVAVGPWGVHVVDITSTFSEVFFGVELNTIVVPVTAVAGAIALLFGVLVATRLTQGWLERNLLPRTRIEPSLQHSVKQIIGYIGIIVAVILALGQIGIDLQNIALVAGALSVGIGFGLQSIVSNFVSGLILLTERPIRVGDTIAVKGEEGYVRRISVRATEIETFERSSVIIPNTDLITGVVKNWTHGSPTGRIIIAVNIPYDTDPDEVRDILIAAACEHPQVLKSPPPRVFLLKFGDTALQFELRCIVSNVDYSLTVRSDLHFAILYRLRKAGIVQPVVPPLPELVRRPAEASPETLTS</sequence>
<dbReference type="Pfam" id="PF12607">
    <property type="entry name" value="DUF3772"/>
    <property type="match status" value="1"/>
</dbReference>
<dbReference type="InterPro" id="IPR011066">
    <property type="entry name" value="MscS_channel_C_sf"/>
</dbReference>
<evidence type="ECO:0000256" key="5">
    <source>
        <dbReference type="ARBA" id="ARBA00022989"/>
    </source>
</evidence>
<dbReference type="GO" id="GO:0005886">
    <property type="term" value="C:plasma membrane"/>
    <property type="evidence" value="ECO:0007669"/>
    <property type="project" value="UniProtKB-SubCell"/>
</dbReference>
<dbReference type="SUPFAM" id="SSF50182">
    <property type="entry name" value="Sm-like ribonucleoproteins"/>
    <property type="match status" value="1"/>
</dbReference>
<feature type="transmembrane region" description="Helical" evidence="8">
    <location>
        <begin position="246"/>
        <end position="266"/>
    </location>
</feature>
<feature type="transmembrane region" description="Helical" evidence="8">
    <location>
        <begin position="581"/>
        <end position="600"/>
    </location>
</feature>
<keyword evidence="4 8" id="KW-0812">Transmembrane</keyword>
<dbReference type="Proteomes" id="UP000065734">
    <property type="component" value="Chromosome I"/>
</dbReference>
<dbReference type="AlphaFoldDB" id="A0A0H5BC24"/>
<evidence type="ECO:0000259" key="10">
    <source>
        <dbReference type="Pfam" id="PF00924"/>
    </source>
</evidence>
<evidence type="ECO:0000256" key="7">
    <source>
        <dbReference type="SAM" id="Coils"/>
    </source>
</evidence>
<dbReference type="InterPro" id="IPR052702">
    <property type="entry name" value="MscS-like_channel"/>
</dbReference>
<feature type="transmembrane region" description="Helical" evidence="8">
    <location>
        <begin position="432"/>
        <end position="453"/>
    </location>
</feature>
<keyword evidence="7" id="KW-0175">Coiled coil</keyword>
<feature type="transmembrane region" description="Helical" evidence="8">
    <location>
        <begin position="606"/>
        <end position="634"/>
    </location>
</feature>
<evidence type="ECO:0000313" key="15">
    <source>
        <dbReference type="Proteomes" id="UP000065734"/>
    </source>
</evidence>
<feature type="coiled-coil region" evidence="7">
    <location>
        <begin position="30"/>
        <end position="64"/>
    </location>
</feature>
<dbReference type="InterPro" id="IPR011014">
    <property type="entry name" value="MscS_channel_TM-2"/>
</dbReference>
<evidence type="ECO:0000313" key="14">
    <source>
        <dbReference type="EMBL" id="CUU43988.1"/>
    </source>
</evidence>
<dbReference type="Gene3D" id="1.10.287.1260">
    <property type="match status" value="1"/>
</dbReference>
<evidence type="ECO:0000256" key="9">
    <source>
        <dbReference type="SAM" id="SignalP"/>
    </source>
</evidence>
<keyword evidence="5 8" id="KW-1133">Transmembrane helix</keyword>
<dbReference type="InterPro" id="IPR022249">
    <property type="entry name" value="DUF3772"/>
</dbReference>
<dbReference type="PANTHER" id="PTHR30347">
    <property type="entry name" value="POTASSIUM CHANNEL RELATED"/>
    <property type="match status" value="1"/>
</dbReference>
<dbReference type="OrthoDB" id="9799209at2"/>
<dbReference type="InterPro" id="IPR010920">
    <property type="entry name" value="LSM_dom_sf"/>
</dbReference>
<proteinExistence type="inferred from homology"/>
<keyword evidence="15" id="KW-1185">Reference proteome</keyword>
<feature type="coiled-coil region" evidence="7">
    <location>
        <begin position="108"/>
        <end position="135"/>
    </location>
</feature>
<evidence type="ECO:0000256" key="1">
    <source>
        <dbReference type="ARBA" id="ARBA00004651"/>
    </source>
</evidence>
<reference evidence="13" key="1">
    <citation type="journal article" date="2015" name="Genome Announc.">
        <title>Complete Genome Sequence of the Bacteriochlorophyll b-Producing Photosynthetic Bacterium Blastochloris viridis.</title>
        <authorList>
            <person name="Tsukatani Y."/>
            <person name="Hirose Y."/>
            <person name="Harada J."/>
            <person name="Misawa N."/>
            <person name="Mori K."/>
            <person name="Inoue K."/>
            <person name="Tamiaki H."/>
        </authorList>
    </citation>
    <scope>NUCLEOTIDE SEQUENCE [LARGE SCALE GENOMIC DNA]</scope>
    <source>
        <strain evidence="13">DSM 133</strain>
    </source>
</reference>
<comment type="subcellular location">
    <subcellularLocation>
        <location evidence="1">Cell membrane</location>
        <topology evidence="1">Multi-pass membrane protein</topology>
    </subcellularLocation>
</comment>
<evidence type="ECO:0000256" key="3">
    <source>
        <dbReference type="ARBA" id="ARBA00022475"/>
    </source>
</evidence>
<dbReference type="KEGG" id="bvr:BVIR_250"/>
<dbReference type="Gene3D" id="2.30.30.60">
    <property type="match status" value="1"/>
</dbReference>
<keyword evidence="6 8" id="KW-0472">Membrane</keyword>
<dbReference type="SUPFAM" id="SSF82861">
    <property type="entry name" value="Mechanosensitive channel protein MscS (YggB), transmembrane region"/>
    <property type="match status" value="1"/>
</dbReference>
<dbReference type="GO" id="GO:0008381">
    <property type="term" value="F:mechanosensitive monoatomic ion channel activity"/>
    <property type="evidence" value="ECO:0007669"/>
    <property type="project" value="UniProtKB-ARBA"/>
</dbReference>
<dbReference type="Pfam" id="PF00924">
    <property type="entry name" value="MS_channel_2nd"/>
    <property type="match status" value="1"/>
</dbReference>
<keyword evidence="3" id="KW-1003">Cell membrane</keyword>
<feature type="transmembrane region" description="Helical" evidence="8">
    <location>
        <begin position="408"/>
        <end position="426"/>
    </location>
</feature>
<dbReference type="PANTHER" id="PTHR30347:SF1">
    <property type="entry name" value="MECHANOSENSITIVE CHANNEL MSCK"/>
    <property type="match status" value="1"/>
</dbReference>
<dbReference type="InterPro" id="IPR023408">
    <property type="entry name" value="MscS_beta-dom_sf"/>
</dbReference>
<dbReference type="EMBL" id="AP014854">
    <property type="protein sequence ID" value="BAR98674.1"/>
    <property type="molecule type" value="Genomic_DNA"/>
</dbReference>
<dbReference type="PATRIC" id="fig|1079.6.peg.263"/>
<feature type="signal peptide" evidence="9">
    <location>
        <begin position="1"/>
        <end position="33"/>
    </location>
</feature>
<feature type="transmembrane region" description="Helical" evidence="8">
    <location>
        <begin position="532"/>
        <end position="560"/>
    </location>
</feature>
<evidence type="ECO:0000256" key="4">
    <source>
        <dbReference type="ARBA" id="ARBA00022692"/>
    </source>
</evidence>
<feature type="chain" id="PRO_5014229099" evidence="9">
    <location>
        <begin position="34"/>
        <end position="802"/>
    </location>
</feature>
<feature type="domain" description="Mechanosensitive ion channel MscS C-terminal" evidence="12">
    <location>
        <begin position="698"/>
        <end position="777"/>
    </location>
</feature>
<accession>A0A0H5BC24</accession>
<evidence type="ECO:0000259" key="11">
    <source>
        <dbReference type="Pfam" id="PF12607"/>
    </source>
</evidence>
<dbReference type="SUPFAM" id="SSF82689">
    <property type="entry name" value="Mechanosensitive channel protein MscS (YggB), C-terminal domain"/>
    <property type="match status" value="1"/>
</dbReference>
<feature type="transmembrane region" description="Helical" evidence="8">
    <location>
        <begin position="286"/>
        <end position="306"/>
    </location>
</feature>
<evidence type="ECO:0000256" key="8">
    <source>
        <dbReference type="SAM" id="Phobius"/>
    </source>
</evidence>
<feature type="transmembrane region" description="Helical" evidence="8">
    <location>
        <begin position="205"/>
        <end position="226"/>
    </location>
</feature>
<dbReference type="EMBL" id="LN907867">
    <property type="protein sequence ID" value="CUU43988.1"/>
    <property type="molecule type" value="Genomic_DNA"/>
</dbReference>
<dbReference type="InterPro" id="IPR006685">
    <property type="entry name" value="MscS_channel_2nd"/>
</dbReference>
<feature type="domain" description="DUF3772" evidence="11">
    <location>
        <begin position="129"/>
        <end position="191"/>
    </location>
</feature>
<reference evidence="14" key="2">
    <citation type="submission" date="2015-11" db="EMBL/GenBank/DDBJ databases">
        <authorList>
            <person name="Zhang Y."/>
            <person name="Guo Z."/>
        </authorList>
    </citation>
    <scope>NUCLEOTIDE SEQUENCE</scope>
    <source>
        <strain evidence="14">1</strain>
    </source>
</reference>
<feature type="transmembrane region" description="Helical" evidence="8">
    <location>
        <begin position="492"/>
        <end position="512"/>
    </location>
</feature>
<dbReference type="RefSeq" id="WP_055036091.1">
    <property type="nucleotide sequence ID" value="NZ_AP014854.2"/>
</dbReference>
<reference evidence="15" key="3">
    <citation type="journal article" date="2016" name="Genome Announc.">
        <title>Revised genome sequence of the purple photosynthetic bacterium Blastochloris viridis.</title>
        <authorList>
            <person name="Liu L.N."/>
            <person name="Faulkner M."/>
            <person name="Liu X."/>
            <person name="Huang F."/>
            <person name="Darby A.C."/>
            <person name="Hall N."/>
        </authorList>
    </citation>
    <scope>NUCLEOTIDE SEQUENCE [LARGE SCALE GENOMIC DNA]</scope>
    <source>
        <strain evidence="15">ATCC 19567 / DSM 133 / F</strain>
    </source>
</reference>
<dbReference type="Pfam" id="PF21082">
    <property type="entry name" value="MS_channel_3rd"/>
    <property type="match status" value="1"/>
</dbReference>
<keyword evidence="9" id="KW-0732">Signal</keyword>
<organism evidence="14 15">
    <name type="scientific">Blastochloris viridis</name>
    <name type="common">Rhodopseudomonas viridis</name>
    <dbReference type="NCBI Taxonomy" id="1079"/>
    <lineage>
        <taxon>Bacteria</taxon>
        <taxon>Pseudomonadati</taxon>
        <taxon>Pseudomonadota</taxon>
        <taxon>Alphaproteobacteria</taxon>
        <taxon>Hyphomicrobiales</taxon>
        <taxon>Blastochloridaceae</taxon>
        <taxon>Blastochloris</taxon>
    </lineage>
</organism>
<dbReference type="InterPro" id="IPR049278">
    <property type="entry name" value="MS_channel_C"/>
</dbReference>
<evidence type="ECO:0000313" key="13">
    <source>
        <dbReference type="EMBL" id="BAR98674.1"/>
    </source>
</evidence>
<evidence type="ECO:0000256" key="6">
    <source>
        <dbReference type="ARBA" id="ARBA00023136"/>
    </source>
</evidence>
<dbReference type="Gene3D" id="3.30.70.100">
    <property type="match status" value="1"/>
</dbReference>
<dbReference type="STRING" id="1079.BVIR_250"/>
<evidence type="ECO:0000256" key="2">
    <source>
        <dbReference type="ARBA" id="ARBA00008017"/>
    </source>
</evidence>
<evidence type="ECO:0000259" key="12">
    <source>
        <dbReference type="Pfam" id="PF21082"/>
    </source>
</evidence>